<sequence>MSSTPTFKGTINHKTVGRGRLPDFQDSHIPRPRPDTSSTVHTPQTASSDIGSNTMSAASSRQRQNQSKRDEAIRRKLEADLNKKRQHTTRANRSRKAPPGTVLALKPSQALQIKPNTTIAEAAQLMAAKREDCVLVTDDDDRISGIFTAKDLAFRVVGAGHKAREVTVAEIMTKNPLCARTDTSATDALDLMVRKGFRHLPVMDENQDISGVLDITKCFYDAMEKLERAYSSSRKLYDALEGVQTELGSSQPQQIIQYVEALRHKMSGPTLESVLDGMPPTTVSVRTTVKEAAALMKEHHTTALLVQDQGSITGIFTSKDIVLRVIAPGLDPATCSVVRVMTPHPDFAPSDMSIQAALRKMHDGHYLNLPVMNDAGEIVGMVDVLKLTYATLEQINTMSSQDDEGPAWNKFWLSMDHESDSMVSGSQQPAQRSVISPESPKASYDTRDSVLPNESASHHGGDEHSEYAEPHHAEHISFPFKFKAPSGRVHRVNVLPAAGVAELVAQVSAKLGPEVEAVGGAPISEDGKLSNTGYALSYMDNEGDTVSITTDQDLSDAVSLARLSHRDKVDLFVHDPSQPPIPATLDPQPAPTRPVEEKSVISEERTEEEVLVAKPPRAQSFPAHHAEEQFIAGVPNELLLPGAIVTLAAVIAGVFILGRATSR</sequence>
<gene>
    <name evidence="1" type="ORF">BO66DRAFT_392031</name>
</gene>
<dbReference type="Proteomes" id="UP000249661">
    <property type="component" value="Unassembled WGS sequence"/>
</dbReference>
<proteinExistence type="predicted"/>
<protein>
    <submittedName>
        <fullName evidence="1">CBS-domain-containing protein</fullName>
    </submittedName>
</protein>
<evidence type="ECO:0000313" key="2">
    <source>
        <dbReference type="Proteomes" id="UP000249661"/>
    </source>
</evidence>
<accession>A0ACD1H9E9</accession>
<evidence type="ECO:0000313" key="1">
    <source>
        <dbReference type="EMBL" id="RAH70226.1"/>
    </source>
</evidence>
<keyword evidence="2" id="KW-1185">Reference proteome</keyword>
<name>A0ACD1H9E9_9EURO</name>
<organism evidence="1 2">
    <name type="scientific">Aspergillus aculeatinus CBS 121060</name>
    <dbReference type="NCBI Taxonomy" id="1448322"/>
    <lineage>
        <taxon>Eukaryota</taxon>
        <taxon>Fungi</taxon>
        <taxon>Dikarya</taxon>
        <taxon>Ascomycota</taxon>
        <taxon>Pezizomycotina</taxon>
        <taxon>Eurotiomycetes</taxon>
        <taxon>Eurotiomycetidae</taxon>
        <taxon>Eurotiales</taxon>
        <taxon>Aspergillaceae</taxon>
        <taxon>Aspergillus</taxon>
        <taxon>Aspergillus subgen. Circumdati</taxon>
    </lineage>
</organism>
<reference evidence="1" key="1">
    <citation type="submission" date="2018-02" db="EMBL/GenBank/DDBJ databases">
        <title>The genomes of Aspergillus section Nigri reveals drivers in fungal speciation.</title>
        <authorList>
            <consortium name="DOE Joint Genome Institute"/>
            <person name="Vesth T.C."/>
            <person name="Nybo J."/>
            <person name="Theobald S."/>
            <person name="Brandl J."/>
            <person name="Frisvad J.C."/>
            <person name="Nielsen K.F."/>
            <person name="Lyhne E.K."/>
            <person name="Kogle M.E."/>
            <person name="Kuo A."/>
            <person name="Riley R."/>
            <person name="Clum A."/>
            <person name="Nolan M."/>
            <person name="Lipzen A."/>
            <person name="Salamov A."/>
            <person name="Henrissat B."/>
            <person name="Wiebenga A."/>
            <person name="De vries R.P."/>
            <person name="Grigoriev I.V."/>
            <person name="Mortensen U.H."/>
            <person name="Andersen M.R."/>
            <person name="Baker S.E."/>
        </authorList>
    </citation>
    <scope>NUCLEOTIDE SEQUENCE</scope>
    <source>
        <strain evidence="1">CBS 121060</strain>
    </source>
</reference>
<dbReference type="EMBL" id="KZ824956">
    <property type="protein sequence ID" value="RAH70226.1"/>
    <property type="molecule type" value="Genomic_DNA"/>
</dbReference>